<keyword evidence="3" id="KW-1185">Reference proteome</keyword>
<dbReference type="PANTHER" id="PTHR42983">
    <property type="entry name" value="DINITROGENASE IRON-MOLYBDENUM COFACTOR PROTEIN-RELATED"/>
    <property type="match status" value="1"/>
</dbReference>
<dbReference type="Gene3D" id="3.30.420.130">
    <property type="entry name" value="Dinitrogenase iron-molybdenum cofactor biosynthesis domain"/>
    <property type="match status" value="1"/>
</dbReference>
<name>A0A7C9MFQ6_9BACT</name>
<dbReference type="Proteomes" id="UP000482487">
    <property type="component" value="Unassembled WGS sequence"/>
</dbReference>
<sequence length="121" mass="12570">MTKIAIPSRDGQVDEHFGHCGYFTVLTIGPDKTVTAEETFAPPAECGCKSNLVNDLLGMGVTTLIAGNMGQGAANKLRQAGMTVIRGAAGPVHEAAAAYLAGNLADRDELCMAHGHNCLDD</sequence>
<protein>
    <submittedName>
        <fullName evidence="2">Dinitrogenase iron-molybdenum cofactor biosynthesis protein</fullName>
    </submittedName>
</protein>
<dbReference type="EMBL" id="WVUD01000018">
    <property type="protein sequence ID" value="MYL83690.1"/>
    <property type="molecule type" value="Genomic_DNA"/>
</dbReference>
<evidence type="ECO:0000259" key="1">
    <source>
        <dbReference type="Pfam" id="PF02579"/>
    </source>
</evidence>
<dbReference type="InterPro" id="IPR003731">
    <property type="entry name" value="Di-Nase_FeMo-co_biosynth"/>
</dbReference>
<dbReference type="SUPFAM" id="SSF53146">
    <property type="entry name" value="Nitrogenase accessory factor-like"/>
    <property type="match status" value="1"/>
</dbReference>
<evidence type="ECO:0000313" key="3">
    <source>
        <dbReference type="Proteomes" id="UP000482487"/>
    </source>
</evidence>
<dbReference type="AlphaFoldDB" id="A0A7C9MFQ6"/>
<organism evidence="2 3">
    <name type="scientific">Solidesulfovibrio aerotolerans</name>
    <dbReference type="NCBI Taxonomy" id="295255"/>
    <lineage>
        <taxon>Bacteria</taxon>
        <taxon>Pseudomonadati</taxon>
        <taxon>Thermodesulfobacteriota</taxon>
        <taxon>Desulfovibrionia</taxon>
        <taxon>Desulfovibrionales</taxon>
        <taxon>Desulfovibrionaceae</taxon>
        <taxon>Solidesulfovibrio</taxon>
    </lineage>
</organism>
<dbReference type="PANTHER" id="PTHR42983:SF1">
    <property type="entry name" value="IRON-MOLYBDENUM PROTEIN"/>
    <property type="match status" value="1"/>
</dbReference>
<comment type="caution">
    <text evidence="2">The sequence shown here is derived from an EMBL/GenBank/DDBJ whole genome shotgun (WGS) entry which is preliminary data.</text>
</comment>
<gene>
    <name evidence="2" type="ORF">GTA51_11190</name>
</gene>
<dbReference type="OrthoDB" id="280278at2"/>
<dbReference type="RefSeq" id="WP_160961132.1">
    <property type="nucleotide sequence ID" value="NZ_WVUD01000018.1"/>
</dbReference>
<dbReference type="InterPro" id="IPR033913">
    <property type="entry name" value="MTH1175_dom"/>
</dbReference>
<dbReference type="InterPro" id="IPR036105">
    <property type="entry name" value="DiNase_FeMo-co_biosyn_sf"/>
</dbReference>
<dbReference type="Pfam" id="PF02579">
    <property type="entry name" value="Nitro_FeMo-Co"/>
    <property type="match status" value="1"/>
</dbReference>
<dbReference type="CDD" id="cd00851">
    <property type="entry name" value="MTH1175"/>
    <property type="match status" value="1"/>
</dbReference>
<reference evidence="2 3" key="1">
    <citation type="submission" date="2020-01" db="EMBL/GenBank/DDBJ databases">
        <title>Genome sequence of Desulfovibrio aerotolerans DSM 16695(T).</title>
        <authorList>
            <person name="Karnachuk O."/>
            <person name="Avakyan M."/>
            <person name="Mardanov A."/>
            <person name="Kadnikov V."/>
            <person name="Ravin N."/>
        </authorList>
    </citation>
    <scope>NUCLEOTIDE SEQUENCE [LARGE SCALE GENOMIC DNA]</scope>
    <source>
        <strain evidence="2 3">DSM 16695</strain>
    </source>
</reference>
<evidence type="ECO:0000313" key="2">
    <source>
        <dbReference type="EMBL" id="MYL83690.1"/>
    </source>
</evidence>
<feature type="domain" description="Dinitrogenase iron-molybdenum cofactor biosynthesis" evidence="1">
    <location>
        <begin position="10"/>
        <end position="100"/>
    </location>
</feature>
<accession>A0A7C9MFQ6</accession>
<proteinExistence type="predicted"/>